<feature type="compositionally biased region" description="Basic residues" evidence="1">
    <location>
        <begin position="404"/>
        <end position="420"/>
    </location>
</feature>
<dbReference type="InterPro" id="IPR009837">
    <property type="entry name" value="MEPE"/>
</dbReference>
<dbReference type="GO" id="GO:0031012">
    <property type="term" value="C:extracellular matrix"/>
    <property type="evidence" value="ECO:0007669"/>
    <property type="project" value="TreeGrafter"/>
</dbReference>
<dbReference type="GO" id="GO:0030282">
    <property type="term" value="P:bone mineralization"/>
    <property type="evidence" value="ECO:0007669"/>
    <property type="project" value="Ensembl"/>
</dbReference>
<protein>
    <submittedName>
        <fullName evidence="3">Matrix extracellular phosphoglycoprotein with ASARM motif (bone)</fullName>
    </submittedName>
</protein>
<keyword evidence="2" id="KW-0732">Signal</keyword>
<keyword evidence="4" id="KW-1185">Reference proteome</keyword>
<feature type="chain" id="PRO_5034962512" evidence="2">
    <location>
        <begin position="25"/>
        <end position="440"/>
    </location>
</feature>
<dbReference type="GeneTree" id="ENSGT00390000010702"/>
<dbReference type="GO" id="GO:1990430">
    <property type="term" value="F:extracellular matrix protein binding"/>
    <property type="evidence" value="ECO:0007669"/>
    <property type="project" value="TreeGrafter"/>
</dbReference>
<feature type="region of interest" description="Disordered" evidence="1">
    <location>
        <begin position="136"/>
        <end position="440"/>
    </location>
</feature>
<feature type="compositionally biased region" description="Low complexity" evidence="1">
    <location>
        <begin position="426"/>
        <end position="440"/>
    </location>
</feature>
<feature type="compositionally biased region" description="Low complexity" evidence="1">
    <location>
        <begin position="212"/>
        <end position="221"/>
    </location>
</feature>
<dbReference type="GO" id="GO:0030502">
    <property type="term" value="P:negative regulation of bone mineralization"/>
    <property type="evidence" value="ECO:0007669"/>
    <property type="project" value="Ensembl"/>
</dbReference>
<dbReference type="Ensembl" id="ENSNGAT00000001999.1">
    <property type="protein sequence ID" value="ENSNGAP00000001944.1"/>
    <property type="gene ID" value="ENSNGAG00000001452.1"/>
</dbReference>
<dbReference type="Proteomes" id="UP000694381">
    <property type="component" value="Unassembled WGS sequence"/>
</dbReference>
<feature type="region of interest" description="Disordered" evidence="1">
    <location>
        <begin position="49"/>
        <end position="70"/>
    </location>
</feature>
<evidence type="ECO:0000256" key="2">
    <source>
        <dbReference type="SAM" id="SignalP"/>
    </source>
</evidence>
<dbReference type="PANTHER" id="PTHR16510">
    <property type="entry name" value="EXTRACELLULAR MATRIX PHOSPHOGLYCOPROTEIN WITH ASARM MOTIF"/>
    <property type="match status" value="1"/>
</dbReference>
<evidence type="ECO:0000313" key="3">
    <source>
        <dbReference type="Ensembl" id="ENSNGAP00000001944.1"/>
    </source>
</evidence>
<feature type="compositionally biased region" description="Basic and acidic residues" evidence="1">
    <location>
        <begin position="281"/>
        <end position="290"/>
    </location>
</feature>
<reference evidence="3" key="2">
    <citation type="submission" date="2025-09" db="UniProtKB">
        <authorList>
            <consortium name="Ensembl"/>
        </authorList>
    </citation>
    <scope>IDENTIFICATION</scope>
</reference>
<proteinExistence type="predicted"/>
<dbReference type="PANTHER" id="PTHR16510:SF4">
    <property type="entry name" value="MATRIX EXTRACELLULAR PHOSPHOGLYCOPROTEIN"/>
    <property type="match status" value="1"/>
</dbReference>
<evidence type="ECO:0000256" key="1">
    <source>
        <dbReference type="SAM" id="MobiDB-lite"/>
    </source>
</evidence>
<feature type="compositionally biased region" description="Basic residues" evidence="1">
    <location>
        <begin position="142"/>
        <end position="164"/>
    </location>
</feature>
<dbReference type="AlphaFoldDB" id="A0A8C6QCW1"/>
<sequence>MMPERFLKMQAVYIGLLLFSVAWAALMLNEDYSISSKGNTHRDLTMSVYPGSTRDKGTEGGDDGLNNPHDQEEYGAALMRINMQQHIKRPVTGTELWTDKNKEKKPWNVLGTIPADVNDAKTHSKDEKNYQRYLQAENSPVKSKRTRQIRRSTHYRKHLPKIRKIPSDFEGSGFPDLPERGDNDVPPFSGDGQPSKNILGKGDFGHARESTTSHTGLSGSGKAEMSKPHTSELGSNEIPEREHGGNAIGTKDQTTQEVGAAGVSLVEGSNEITGSTNFRELPGKEGHRVDAGSQNAHQGKVEFHYPRVPSKEKTAEGGSHSSKSASYNEIPKNGKGSSRKGAQEHNRNQVTLTEKQRSSGKGKGQGLLIPSHGLDNEIRNEKSHYIPHGQNNSTPNKGMSQRRGSWHYRRPHSNRRFSPRKRGDSSESSDSGSSSESDGD</sequence>
<dbReference type="Pfam" id="PF07175">
    <property type="entry name" value="Osteoregulin"/>
    <property type="match status" value="1"/>
</dbReference>
<feature type="compositionally biased region" description="Polar residues" evidence="1">
    <location>
        <begin position="389"/>
        <end position="403"/>
    </location>
</feature>
<reference evidence="3" key="1">
    <citation type="submission" date="2025-08" db="UniProtKB">
        <authorList>
            <consortium name="Ensembl"/>
        </authorList>
    </citation>
    <scope>IDENTIFICATION</scope>
</reference>
<feature type="compositionally biased region" description="Basic and acidic residues" evidence="1">
    <location>
        <begin position="374"/>
        <end position="384"/>
    </location>
</feature>
<evidence type="ECO:0000313" key="4">
    <source>
        <dbReference type="Proteomes" id="UP000694381"/>
    </source>
</evidence>
<name>A0A8C6QCW1_NANGA</name>
<accession>A0A8C6QCW1</accession>
<feature type="compositionally biased region" description="Basic and acidic residues" evidence="1">
    <location>
        <begin position="299"/>
        <end position="315"/>
    </location>
</feature>
<dbReference type="OMA" id="PGRKNQT"/>
<organism evidence="3 4">
    <name type="scientific">Nannospalax galili</name>
    <name type="common">Northern Israeli blind subterranean mole rat</name>
    <name type="synonym">Spalax galili</name>
    <dbReference type="NCBI Taxonomy" id="1026970"/>
    <lineage>
        <taxon>Eukaryota</taxon>
        <taxon>Metazoa</taxon>
        <taxon>Chordata</taxon>
        <taxon>Craniata</taxon>
        <taxon>Vertebrata</taxon>
        <taxon>Euteleostomi</taxon>
        <taxon>Mammalia</taxon>
        <taxon>Eutheria</taxon>
        <taxon>Euarchontoglires</taxon>
        <taxon>Glires</taxon>
        <taxon>Rodentia</taxon>
        <taxon>Myomorpha</taxon>
        <taxon>Muroidea</taxon>
        <taxon>Spalacidae</taxon>
        <taxon>Spalacinae</taxon>
        <taxon>Nannospalax</taxon>
    </lineage>
</organism>
<feature type="signal peptide" evidence="2">
    <location>
        <begin position="1"/>
        <end position="24"/>
    </location>
</feature>